<evidence type="ECO:0000313" key="1">
    <source>
        <dbReference type="EMBL" id="CUA74219.1"/>
    </source>
</evidence>
<dbReference type="Proteomes" id="UP000044841">
    <property type="component" value="Unassembled WGS sequence"/>
</dbReference>
<dbReference type="SUPFAM" id="SSF56112">
    <property type="entry name" value="Protein kinase-like (PK-like)"/>
    <property type="match status" value="1"/>
</dbReference>
<dbReference type="InterPro" id="IPR011009">
    <property type="entry name" value="Kinase-like_dom_sf"/>
</dbReference>
<reference evidence="1 2" key="1">
    <citation type="submission" date="2015-07" db="EMBL/GenBank/DDBJ databases">
        <authorList>
            <person name="Noorani M."/>
        </authorList>
    </citation>
    <scope>NUCLEOTIDE SEQUENCE [LARGE SCALE GENOMIC DNA]</scope>
    <source>
        <strain evidence="1">BBA 69670</strain>
    </source>
</reference>
<keyword evidence="2" id="KW-1185">Reference proteome</keyword>
<gene>
    <name evidence="1" type="ORF">RSOLAG22IIIB_11060</name>
</gene>
<proteinExistence type="predicted"/>
<protein>
    <recommendedName>
        <fullName evidence="3">Serine-threonine/tyrosine-protein kinase catalytic domain-containing protein</fullName>
    </recommendedName>
</protein>
<name>A0A0K6G777_9AGAM</name>
<dbReference type="AlphaFoldDB" id="A0A0K6G777"/>
<dbReference type="EMBL" id="CYGV01001422">
    <property type="protein sequence ID" value="CUA74219.1"/>
    <property type="molecule type" value="Genomic_DNA"/>
</dbReference>
<accession>A0A0K6G777</accession>
<evidence type="ECO:0000313" key="2">
    <source>
        <dbReference type="Proteomes" id="UP000044841"/>
    </source>
</evidence>
<evidence type="ECO:0008006" key="3">
    <source>
        <dbReference type="Google" id="ProtNLM"/>
    </source>
</evidence>
<dbReference type="Gene3D" id="1.10.510.10">
    <property type="entry name" value="Transferase(Phosphotransferase) domain 1"/>
    <property type="match status" value="1"/>
</dbReference>
<organism evidence="1 2">
    <name type="scientific">Rhizoctonia solani</name>
    <dbReference type="NCBI Taxonomy" id="456999"/>
    <lineage>
        <taxon>Eukaryota</taxon>
        <taxon>Fungi</taxon>
        <taxon>Dikarya</taxon>
        <taxon>Basidiomycota</taxon>
        <taxon>Agaricomycotina</taxon>
        <taxon>Agaricomycetes</taxon>
        <taxon>Cantharellales</taxon>
        <taxon>Ceratobasidiaceae</taxon>
        <taxon>Rhizoctonia</taxon>
    </lineage>
</organism>
<sequence length="130" mass="14352">MTILEAFTGSAPYNGLLDVTVMKNLMQKIHPARPEKHLPIGNTSTDLLWALMVRCWDSDPSKRPFALDVRDKASISYTETLSRPNAYSPDHSSSSGEIQTISSVNTVSVEMVRNLPARFSNASSLKVVMI</sequence>